<dbReference type="Proteomes" id="UP001140560">
    <property type="component" value="Unassembled WGS sequence"/>
</dbReference>
<dbReference type="AlphaFoldDB" id="A0A9W8XXZ1"/>
<dbReference type="OrthoDB" id="202840at2759"/>
<evidence type="ECO:0000313" key="3">
    <source>
        <dbReference type="Proteomes" id="UP001140560"/>
    </source>
</evidence>
<dbReference type="Gene3D" id="3.40.30.110">
    <property type="match status" value="2"/>
</dbReference>
<proteinExistence type="predicted"/>
<sequence length="321" mass="35753">MLPRPLLTHTFALSYRKIPVLAIGREIYCDTSLIIEALEHFFPLTQGYGSVYPKFEGVDEWTYRGLVRGFASFWMDKPFFRTTTGLIPPSVWSSSFGTDRAQLIGHTLSPAKLGAKIPQNLSSLDLHLSLLEPTFQAGTWAIPTKTPSLADISLYYQLRWGIDIASGKGIYNLSGGGTEDTSTGVAEEVFNKERFPGLWRWFHAFEAYIASLPDLQVTSDESWKQALRQTPLLPEDQVLVPAAVEQHPSLDAQRGLVPGVSVSIVPDDTGRRNPTVGRLVRIGVEEVVVTPIEKAELDVRIHFPRLGFVVKVVELYFTNPL</sequence>
<accession>A0A9W8XXZ1</accession>
<feature type="domain" description="DUF7962" evidence="1">
    <location>
        <begin position="93"/>
        <end position="164"/>
    </location>
</feature>
<protein>
    <recommendedName>
        <fullName evidence="1">DUF7962 domain-containing protein</fullName>
    </recommendedName>
</protein>
<name>A0A9W8XXZ1_9PLEO</name>
<dbReference type="InterPro" id="IPR058268">
    <property type="entry name" value="DUF7962"/>
</dbReference>
<evidence type="ECO:0000259" key="1">
    <source>
        <dbReference type="Pfam" id="PF25907"/>
    </source>
</evidence>
<gene>
    <name evidence="2" type="ORF">N0V83_010819</name>
</gene>
<organism evidence="2 3">
    <name type="scientific">Neocucurbitaria cava</name>
    <dbReference type="NCBI Taxonomy" id="798079"/>
    <lineage>
        <taxon>Eukaryota</taxon>
        <taxon>Fungi</taxon>
        <taxon>Dikarya</taxon>
        <taxon>Ascomycota</taxon>
        <taxon>Pezizomycotina</taxon>
        <taxon>Dothideomycetes</taxon>
        <taxon>Pleosporomycetidae</taxon>
        <taxon>Pleosporales</taxon>
        <taxon>Pleosporineae</taxon>
        <taxon>Cucurbitariaceae</taxon>
        <taxon>Neocucurbitaria</taxon>
    </lineage>
</organism>
<dbReference type="EMBL" id="JAPEUY010000022">
    <property type="protein sequence ID" value="KAJ4361878.1"/>
    <property type="molecule type" value="Genomic_DNA"/>
</dbReference>
<dbReference type="Pfam" id="PF25907">
    <property type="entry name" value="DUF7962"/>
    <property type="match status" value="1"/>
</dbReference>
<keyword evidence="3" id="KW-1185">Reference proteome</keyword>
<comment type="caution">
    <text evidence="2">The sequence shown here is derived from an EMBL/GenBank/DDBJ whole genome shotgun (WGS) entry which is preliminary data.</text>
</comment>
<reference evidence="2" key="1">
    <citation type="submission" date="2022-10" db="EMBL/GenBank/DDBJ databases">
        <title>Tapping the CABI collections for fungal endophytes: first genome assemblies for Collariella, Neodidymelliopsis, Ascochyta clinopodiicola, Didymella pomorum, Didymosphaeria variabile, Neocosmospora piperis and Neocucurbitaria cava.</title>
        <authorList>
            <person name="Hill R."/>
        </authorList>
    </citation>
    <scope>NUCLEOTIDE SEQUENCE</scope>
    <source>
        <strain evidence="2">IMI 356814</strain>
    </source>
</reference>
<evidence type="ECO:0000313" key="2">
    <source>
        <dbReference type="EMBL" id="KAJ4361878.1"/>
    </source>
</evidence>